<proteinExistence type="predicted"/>
<dbReference type="Proteomes" id="UP001497600">
    <property type="component" value="Chromosome H"/>
</dbReference>
<dbReference type="SUPFAM" id="SSF48464">
    <property type="entry name" value="ENTH/VHS domain"/>
    <property type="match status" value="1"/>
</dbReference>
<dbReference type="CDD" id="cd16982">
    <property type="entry name" value="CID_Pcf11"/>
    <property type="match status" value="1"/>
</dbReference>
<feature type="domain" description="CID" evidence="2">
    <location>
        <begin position="5"/>
        <end position="142"/>
    </location>
</feature>
<dbReference type="InterPro" id="IPR054127">
    <property type="entry name" value="Pcf11_C"/>
</dbReference>
<keyword evidence="4" id="KW-1185">Reference proteome</keyword>
<organism evidence="3 4">
    <name type="scientific">[Candida] anglica</name>
    <dbReference type="NCBI Taxonomy" id="148631"/>
    <lineage>
        <taxon>Eukaryota</taxon>
        <taxon>Fungi</taxon>
        <taxon>Dikarya</taxon>
        <taxon>Ascomycota</taxon>
        <taxon>Saccharomycotina</taxon>
        <taxon>Pichiomycetes</taxon>
        <taxon>Debaryomycetaceae</taxon>
        <taxon>Kurtzmaniella</taxon>
    </lineage>
</organism>
<name>A0ABP0EKF7_9ASCO</name>
<evidence type="ECO:0000259" key="2">
    <source>
        <dbReference type="PROSITE" id="PS51391"/>
    </source>
</evidence>
<dbReference type="Pfam" id="PF11526">
    <property type="entry name" value="Pfc11_Clp1_ID"/>
    <property type="match status" value="1"/>
</dbReference>
<feature type="compositionally biased region" description="Low complexity" evidence="1">
    <location>
        <begin position="164"/>
        <end position="175"/>
    </location>
</feature>
<protein>
    <submittedName>
        <fullName evidence="3">Protein Pcf11p</fullName>
    </submittedName>
</protein>
<dbReference type="PANTHER" id="PTHR15921:SF3">
    <property type="entry name" value="PRE-MRNA CLEAVAGE COMPLEX 2 PROTEIN PCF11"/>
    <property type="match status" value="1"/>
</dbReference>
<accession>A0ABP0EKF7</accession>
<feature type="compositionally biased region" description="Polar residues" evidence="1">
    <location>
        <begin position="145"/>
        <end position="163"/>
    </location>
</feature>
<dbReference type="InterPro" id="IPR045154">
    <property type="entry name" value="PCF11-like"/>
</dbReference>
<feature type="compositionally biased region" description="Low complexity" evidence="1">
    <location>
        <begin position="238"/>
        <end position="265"/>
    </location>
</feature>
<evidence type="ECO:0000313" key="4">
    <source>
        <dbReference type="Proteomes" id="UP001497600"/>
    </source>
</evidence>
<dbReference type="Pfam" id="PF04818">
    <property type="entry name" value="CID"/>
    <property type="match status" value="1"/>
</dbReference>
<dbReference type="InterPro" id="IPR008942">
    <property type="entry name" value="ENTH_VHS"/>
</dbReference>
<gene>
    <name evidence="3" type="primary">PCF11</name>
    <name evidence="3" type="ORF">CAAN4_H11804</name>
</gene>
<feature type="region of interest" description="Disordered" evidence="1">
    <location>
        <begin position="145"/>
        <end position="178"/>
    </location>
</feature>
<dbReference type="InterPro" id="IPR021605">
    <property type="entry name" value="Pcf11_Clp1-ID"/>
</dbReference>
<dbReference type="InterPro" id="IPR047415">
    <property type="entry name" value="Pcf11_CID"/>
</dbReference>
<dbReference type="PROSITE" id="PS51391">
    <property type="entry name" value="CID"/>
    <property type="match status" value="1"/>
</dbReference>
<dbReference type="SMART" id="SM00582">
    <property type="entry name" value="RPR"/>
    <property type="match status" value="1"/>
</dbReference>
<feature type="region of interest" description="Disordered" evidence="1">
    <location>
        <begin position="238"/>
        <end position="288"/>
    </location>
</feature>
<feature type="compositionally biased region" description="Low complexity" evidence="1">
    <location>
        <begin position="469"/>
        <end position="492"/>
    </location>
</feature>
<dbReference type="PANTHER" id="PTHR15921">
    <property type="entry name" value="PRE-MRNA CLEAVAGE COMPLEX II"/>
    <property type="match status" value="1"/>
</dbReference>
<dbReference type="EMBL" id="OZ004260">
    <property type="protein sequence ID" value="CAK7921237.1"/>
    <property type="molecule type" value="Genomic_DNA"/>
</dbReference>
<evidence type="ECO:0000313" key="3">
    <source>
        <dbReference type="EMBL" id="CAK7921237.1"/>
    </source>
</evidence>
<feature type="region of interest" description="Disordered" evidence="1">
    <location>
        <begin position="469"/>
        <end position="493"/>
    </location>
</feature>
<evidence type="ECO:0000256" key="1">
    <source>
        <dbReference type="SAM" id="MobiDB-lite"/>
    </source>
</evidence>
<feature type="compositionally biased region" description="Polar residues" evidence="1">
    <location>
        <begin position="279"/>
        <end position="288"/>
    </location>
</feature>
<reference evidence="3 4" key="1">
    <citation type="submission" date="2024-01" db="EMBL/GenBank/DDBJ databases">
        <authorList>
            <consortium name="Genoscope - CEA"/>
            <person name="William W."/>
        </authorList>
    </citation>
    <scope>NUCLEOTIDE SEQUENCE [LARGE SCALE GENOMIC DNA]</scope>
    <source>
        <strain evidence="3 4">29B2s-10</strain>
    </source>
</reference>
<dbReference type="InterPro" id="IPR006569">
    <property type="entry name" value="CID_dom"/>
</dbReference>
<dbReference type="Pfam" id="PF21936">
    <property type="entry name" value="Pcf11_C"/>
    <property type="match status" value="1"/>
</dbReference>
<sequence length="577" mass="64415">MVSEDRNTVLEDYAQSLLELTFPARPIIDNLTVIAGENTEFADGIINVIKMRITKNIPDHKLPPLYLLDSICKTVGNPYNILVGDEIFDIFSNVYLLVNDKIRQKLINMFETWKLTKSRGTSLPLFPKVQLDKIEKFLFQAKARSSGNTSLPSKPSIVDHSNTSSSVPKSSPVPSTLTNGQLIRDIDALVPIFQSRASTNPDKLNALLQLRTLLSSQTMRAKELQAIQSKLQNIKQQELGSSQLQSQGQSQPQPQPQSQKPQSQSHNNFPHPSSLPAVPTTSNTTPVPQQQNRANELFQILIASGLVRIDQSLVAGSKPKYELVYPKYKYEKSSNGNSGLPSTSTLEQLLSNGNPNSNVQRTEYDTLKHVELSKLAVGKDDIQKFITSNTPSKLSVSLLYTAKASKCGTCGKRFSNDTFGIQKRRLHLDWHFRINKKLASSGSVVQCRNWYLDDIEWVKFRDENLLEYSTNGNTNGDNDSNNSGNKNNGNSDPIIEPYVVIPANETNMINKCQICHDQINATYDDDSGEWRWVNCVKAPGEGKNSRKIFHATCFNEANKKRSAEDDGGNANKRERTS</sequence>
<dbReference type="Gene3D" id="1.25.40.90">
    <property type="match status" value="1"/>
</dbReference>